<evidence type="ECO:0000259" key="2">
    <source>
        <dbReference type="PROSITE" id="PS50125"/>
    </source>
</evidence>
<dbReference type="Pfam" id="PF05226">
    <property type="entry name" value="CHASE2"/>
    <property type="match status" value="1"/>
</dbReference>
<dbReference type="SMART" id="SM01080">
    <property type="entry name" value="CHASE2"/>
    <property type="match status" value="1"/>
</dbReference>
<dbReference type="InterPro" id="IPR001054">
    <property type="entry name" value="A/G_cyclase"/>
</dbReference>
<feature type="transmembrane region" description="Helical" evidence="1">
    <location>
        <begin position="605"/>
        <end position="625"/>
    </location>
</feature>
<dbReference type="RefSeq" id="WP_184656447.1">
    <property type="nucleotide sequence ID" value="NZ_JACHFQ010000001.1"/>
</dbReference>
<dbReference type="InterPro" id="IPR050697">
    <property type="entry name" value="Adenylyl/Guanylyl_Cyclase_3/4"/>
</dbReference>
<dbReference type="GO" id="GO:0035556">
    <property type="term" value="P:intracellular signal transduction"/>
    <property type="evidence" value="ECO:0007669"/>
    <property type="project" value="InterPro"/>
</dbReference>
<dbReference type="AlphaFoldDB" id="A0A7W8G6N3"/>
<feature type="transmembrane region" description="Helical" evidence="1">
    <location>
        <begin position="579"/>
        <end position="599"/>
    </location>
</feature>
<dbReference type="GO" id="GO:0004016">
    <property type="term" value="F:adenylate cyclase activity"/>
    <property type="evidence" value="ECO:0007669"/>
    <property type="project" value="UniProtKB-ARBA"/>
</dbReference>
<dbReference type="SUPFAM" id="SSF55073">
    <property type="entry name" value="Nucleotide cyclase"/>
    <property type="match status" value="1"/>
</dbReference>
<proteinExistence type="predicted"/>
<feature type="transmembrane region" description="Helical" evidence="1">
    <location>
        <begin position="549"/>
        <end position="572"/>
    </location>
</feature>
<keyword evidence="4" id="KW-1185">Reference proteome</keyword>
<dbReference type="PANTHER" id="PTHR43081:SF1">
    <property type="entry name" value="ADENYLATE CYCLASE, TERMINAL-DIFFERENTIATION SPECIFIC"/>
    <property type="match status" value="1"/>
</dbReference>
<protein>
    <submittedName>
        <fullName evidence="3">Class 3 adenylate cyclase</fullName>
    </submittedName>
</protein>
<dbReference type="EMBL" id="JACHFQ010000001">
    <property type="protein sequence ID" value="MBB5224800.1"/>
    <property type="molecule type" value="Genomic_DNA"/>
</dbReference>
<dbReference type="PROSITE" id="PS50125">
    <property type="entry name" value="GUANYLATE_CYCLASE_2"/>
    <property type="match status" value="1"/>
</dbReference>
<accession>A0A7W8G6N3</accession>
<dbReference type="Gene3D" id="3.30.70.1230">
    <property type="entry name" value="Nucleotide cyclase"/>
    <property type="match status" value="1"/>
</dbReference>
<keyword evidence="1" id="KW-0812">Transmembrane</keyword>
<sequence length="959" mass="108063">MEKRRKKSKETEKSFPRKLVAAIIVASAVLFWSVFCAIGALQKFDYRIYDLLLGFRKSPDVRKEILLVEADDASLSNDSFEEMKTWPWPRNVFANALMRMKEFGAAAAVFDIEYLAPSSLAVNEDAIIEAASSFDGSRPNFENFIKDNDDYFARAIQFFGNTWLTINTLAINMKYSDEEIDYVKKRFLYNVEDKGDLILKDFRQSRVDSFKSSFIDNFTEEKPDWDNPDFLKKYLIGFSPAMNKFMSHAAGAGFTNVIIDMDGTRRRIELLNKKDDVYSGQLAFAPILRILKPEQIIREKGSIRLNNCQGAGGKTVKIPLDSKGKVIINWLHTLFIDSFRHESLFFLAELDSLEKNIVIELKGLERFLESVEMAKINKSLGLEPLMAAATTSQLVADYKDISDFKEFLLSKCEGYDIEGKAIGGGVEYSDYVQYFQARKDFFENVTELCNGMAMEEISGQLLAMSELIPPDEYQRTVTDLTKTFDTLSNEINLYNSIFAEKKANYANSFCILGHTASSTTDLGTIPFERAYKNIGTHANVYNTIMNQDFIYPVSWIWGVVLSSIFAILLIVLPAEKRALIQNITGVILVVISLIIPVLLMVMFSVYIPALAAILIAFTSYLAMTINRFATSEKDKKFLQTTFGAYVAPAVVEQIVKNPKVASLGGKSDNLTALFSDVKTFSGFTEVINNEEGEDKGAERLVAILNDYLGVLSDAIMDNNGTIDKYVGDEIVSFFGAPIHDENNAYDACVAAIRMLQAEYRFNEENKRKLPINPATGEPFYLHSRVGLNTGNMVVGNMGTVKKLNYTIMGNNVNLASRLEGTNKVYGSWIMCSESTWEAANRGENAGKIVARKLDCVRVINVKRPVGIYSIIGLRNELSEKRIKATELFNEGMKWYLKGMDTPNVPKDIEDLKKAYALYKQADEMYPQDESSKVFMERCVDFTKNGLPKVWDGVYTMKSK</sequence>
<feature type="domain" description="Guanylate cyclase" evidence="2">
    <location>
        <begin position="671"/>
        <end position="819"/>
    </location>
</feature>
<keyword evidence="1" id="KW-1133">Transmembrane helix</keyword>
<dbReference type="InterPro" id="IPR029787">
    <property type="entry name" value="Nucleotide_cyclase"/>
</dbReference>
<dbReference type="InterPro" id="IPR007890">
    <property type="entry name" value="CHASE2"/>
</dbReference>
<keyword evidence="1" id="KW-0472">Membrane</keyword>
<comment type="caution">
    <text evidence="3">The sequence shown here is derived from an EMBL/GenBank/DDBJ whole genome shotgun (WGS) entry which is preliminary data.</text>
</comment>
<evidence type="ECO:0000313" key="4">
    <source>
        <dbReference type="Proteomes" id="UP000518887"/>
    </source>
</evidence>
<evidence type="ECO:0000313" key="3">
    <source>
        <dbReference type="EMBL" id="MBB5224800.1"/>
    </source>
</evidence>
<organism evidence="3 4">
    <name type="scientific">Treponema ruminis</name>
    <dbReference type="NCBI Taxonomy" id="744515"/>
    <lineage>
        <taxon>Bacteria</taxon>
        <taxon>Pseudomonadati</taxon>
        <taxon>Spirochaetota</taxon>
        <taxon>Spirochaetia</taxon>
        <taxon>Spirochaetales</taxon>
        <taxon>Treponemataceae</taxon>
        <taxon>Treponema</taxon>
    </lineage>
</organism>
<gene>
    <name evidence="3" type="ORF">HNP76_000140</name>
</gene>
<dbReference type="SMART" id="SM00044">
    <property type="entry name" value="CYCc"/>
    <property type="match status" value="1"/>
</dbReference>
<name>A0A7W8G6N3_9SPIR</name>
<evidence type="ECO:0000256" key="1">
    <source>
        <dbReference type="SAM" id="Phobius"/>
    </source>
</evidence>
<reference evidence="3 4" key="1">
    <citation type="submission" date="2020-08" db="EMBL/GenBank/DDBJ databases">
        <title>Genomic Encyclopedia of Type Strains, Phase IV (KMG-IV): sequencing the most valuable type-strain genomes for metagenomic binning, comparative biology and taxonomic classification.</title>
        <authorList>
            <person name="Goeker M."/>
        </authorList>
    </citation>
    <scope>NUCLEOTIDE SEQUENCE [LARGE SCALE GENOMIC DNA]</scope>
    <source>
        <strain evidence="3 4">DSM 103462</strain>
    </source>
</reference>
<dbReference type="PANTHER" id="PTHR43081">
    <property type="entry name" value="ADENYLATE CYCLASE, TERMINAL-DIFFERENTIATION SPECIFIC-RELATED"/>
    <property type="match status" value="1"/>
</dbReference>
<dbReference type="Pfam" id="PF00211">
    <property type="entry name" value="Guanylate_cyc"/>
    <property type="match status" value="1"/>
</dbReference>
<dbReference type="GO" id="GO:0006171">
    <property type="term" value="P:cAMP biosynthetic process"/>
    <property type="evidence" value="ECO:0007669"/>
    <property type="project" value="TreeGrafter"/>
</dbReference>
<dbReference type="CDD" id="cd07302">
    <property type="entry name" value="CHD"/>
    <property type="match status" value="1"/>
</dbReference>
<dbReference type="Proteomes" id="UP000518887">
    <property type="component" value="Unassembled WGS sequence"/>
</dbReference>